<feature type="region of interest" description="Disordered" evidence="1">
    <location>
        <begin position="101"/>
        <end position="147"/>
    </location>
</feature>
<dbReference type="VEuPathDB" id="ToxoDB:ETH2_0502900"/>
<keyword evidence="2" id="KW-0456">Lyase</keyword>
<evidence type="ECO:0000313" key="3">
    <source>
        <dbReference type="Proteomes" id="UP000030747"/>
    </source>
</evidence>
<dbReference type="Gene3D" id="3.40.50.1100">
    <property type="match status" value="2"/>
</dbReference>
<keyword evidence="3" id="KW-1185">Reference proteome</keyword>
<feature type="compositionally biased region" description="Gly residues" evidence="1">
    <location>
        <begin position="117"/>
        <end position="135"/>
    </location>
</feature>
<dbReference type="PANTHER" id="PTHR10314">
    <property type="entry name" value="CYSTATHIONINE BETA-SYNTHASE"/>
    <property type="match status" value="1"/>
</dbReference>
<dbReference type="EMBL" id="HG673809">
    <property type="protein sequence ID" value="CDJ38055.1"/>
    <property type="molecule type" value="Genomic_DNA"/>
</dbReference>
<evidence type="ECO:0000313" key="2">
    <source>
        <dbReference type="EMBL" id="CDJ38055.1"/>
    </source>
</evidence>
<feature type="region of interest" description="Disordered" evidence="1">
    <location>
        <begin position="52"/>
        <end position="76"/>
    </location>
</feature>
<dbReference type="InterPro" id="IPR036052">
    <property type="entry name" value="TrpB-like_PALP_sf"/>
</dbReference>
<dbReference type="Proteomes" id="UP000030747">
    <property type="component" value="Unassembled WGS sequence"/>
</dbReference>
<dbReference type="GeneID" id="25252178"/>
<reference evidence="2" key="1">
    <citation type="submission" date="2013-10" db="EMBL/GenBank/DDBJ databases">
        <title>Genomic analysis of the causative agents of coccidiosis in chickens.</title>
        <authorList>
            <person name="Reid A.J."/>
            <person name="Blake D."/>
            <person name="Billington K."/>
            <person name="Browne H."/>
            <person name="Dunn M."/>
            <person name="Hung S."/>
            <person name="Kawahara F."/>
            <person name="Miranda-Saavedra D."/>
            <person name="Mourier T."/>
            <person name="Nagra H."/>
            <person name="Otto T.D."/>
            <person name="Rawlings N."/>
            <person name="Sanchez A."/>
            <person name="Sanders M."/>
            <person name="Subramaniam C."/>
            <person name="Tay Y."/>
            <person name="Dear P."/>
            <person name="Doerig C."/>
            <person name="Gruber A."/>
            <person name="Parkinson J."/>
            <person name="Shirley M."/>
            <person name="Wan K.L."/>
            <person name="Berriman M."/>
            <person name="Tomley F."/>
            <person name="Pain A."/>
        </authorList>
    </citation>
    <scope>NUCLEOTIDE SEQUENCE [LARGE SCALE GENOMIC DNA]</scope>
    <source>
        <strain evidence="2">Houghton</strain>
    </source>
</reference>
<name>U6KJ49_EIMTE</name>
<dbReference type="OrthoDB" id="329263at2759"/>
<dbReference type="AlphaFoldDB" id="U6KJ49"/>
<dbReference type="InterPro" id="IPR050214">
    <property type="entry name" value="Cys_Synth/Cystath_Beta-Synth"/>
</dbReference>
<dbReference type="SUPFAM" id="SSF53686">
    <property type="entry name" value="Tryptophan synthase beta subunit-like PLP-dependent enzymes"/>
    <property type="match status" value="2"/>
</dbReference>
<reference evidence="2" key="2">
    <citation type="submission" date="2013-10" db="EMBL/GenBank/DDBJ databases">
        <authorList>
            <person name="Aslett M."/>
        </authorList>
    </citation>
    <scope>NUCLEOTIDE SEQUENCE [LARGE SCALE GENOMIC DNA]</scope>
    <source>
        <strain evidence="2">Houghton</strain>
    </source>
</reference>
<protein>
    <submittedName>
        <fullName evidence="2">O-acetylserine (Thiol) lyase, putative</fullName>
    </submittedName>
</protein>
<dbReference type="GO" id="GO:0016829">
    <property type="term" value="F:lyase activity"/>
    <property type="evidence" value="ECO:0007669"/>
    <property type="project" value="UniProtKB-KW"/>
</dbReference>
<sequence>MDILLASLIIREQTNGDLDGFICAAGTGGTVTGVSTRLRLNRHLQLARDQKENHFISEEAANDRSSSSSSSSSGQTPITMEQILKHLNSNRKEKLALTDVQMQTAADPRGPPADGPLYGGPSGGPLSGGPTRGGPPGGPLTQGGPSEGLRERLKRVLADGGPVIGLADVSGAALFRYFTKGEMQTEGTSIVENIGQHRVTGNLEGFYPDFSCEIKDQEVLHWTHRLLQEEGLPLGMTSGVNVAGAVRLGKALGPQHTIVTMLCDYGHLYAQKQWNPQFLRSLSLPEPTWMQEKPPPEILEAVEASFLPVDGGEEVKKKMNH</sequence>
<proteinExistence type="predicted"/>
<evidence type="ECO:0000256" key="1">
    <source>
        <dbReference type="SAM" id="MobiDB-lite"/>
    </source>
</evidence>
<gene>
    <name evidence="2" type="ORF">ETH_00015120</name>
</gene>
<dbReference type="VEuPathDB" id="ToxoDB:ETH_00015120"/>
<dbReference type="RefSeq" id="XP_013228893.1">
    <property type="nucleotide sequence ID" value="XM_013373439.1"/>
</dbReference>
<accession>U6KJ49</accession>
<organism evidence="2 3">
    <name type="scientific">Eimeria tenella</name>
    <name type="common">Coccidian parasite</name>
    <dbReference type="NCBI Taxonomy" id="5802"/>
    <lineage>
        <taxon>Eukaryota</taxon>
        <taxon>Sar</taxon>
        <taxon>Alveolata</taxon>
        <taxon>Apicomplexa</taxon>
        <taxon>Conoidasida</taxon>
        <taxon>Coccidia</taxon>
        <taxon>Eucoccidiorida</taxon>
        <taxon>Eimeriorina</taxon>
        <taxon>Eimeriidae</taxon>
        <taxon>Eimeria</taxon>
    </lineage>
</organism>